<dbReference type="Proteomes" id="UP000094801">
    <property type="component" value="Unassembled WGS sequence"/>
</dbReference>
<dbReference type="Pfam" id="PF12738">
    <property type="entry name" value="PTCB-BRCT"/>
    <property type="match status" value="1"/>
</dbReference>
<gene>
    <name evidence="3" type="ORF">CANARDRAFT_30040</name>
</gene>
<name>A0A1E4SV90_9ASCO</name>
<dbReference type="GO" id="GO:0033314">
    <property type="term" value="P:mitotic DNA replication checkpoint signaling"/>
    <property type="evidence" value="ECO:0007669"/>
    <property type="project" value="TreeGrafter"/>
</dbReference>
<keyword evidence="4" id="KW-1185">Reference proteome</keyword>
<dbReference type="SUPFAM" id="SSF52113">
    <property type="entry name" value="BRCT domain"/>
    <property type="match status" value="1"/>
</dbReference>
<dbReference type="PROSITE" id="PS50172">
    <property type="entry name" value="BRCT"/>
    <property type="match status" value="2"/>
</dbReference>
<dbReference type="OrthoDB" id="251770at2759"/>
<organism evidence="3 4">
    <name type="scientific">[Candida] arabinofermentans NRRL YB-2248</name>
    <dbReference type="NCBI Taxonomy" id="983967"/>
    <lineage>
        <taxon>Eukaryota</taxon>
        <taxon>Fungi</taxon>
        <taxon>Dikarya</taxon>
        <taxon>Ascomycota</taxon>
        <taxon>Saccharomycotina</taxon>
        <taxon>Pichiomycetes</taxon>
        <taxon>Pichiales</taxon>
        <taxon>Pichiaceae</taxon>
        <taxon>Ogataea</taxon>
        <taxon>Ogataea/Candida clade</taxon>
    </lineage>
</organism>
<dbReference type="InterPro" id="IPR001357">
    <property type="entry name" value="BRCT_dom"/>
</dbReference>
<sequence length="512" mass="58183">MVSGNIVKLTSTGLSSSERSTLVKLLAKLYPNAVYSSDLTSDVSCLVLNTAKGDWINSNKYQYVVENRPDIVLIEFETLLDTFEKWLKAEEASKDIFELKTMRAFENMNISLSRLPKKQLDQITRLVSKKGGNVSESMTNLTSVLITTSNEGKRYEKAIEWGIPVVTPDWCFDSSERGAALNTKYYILSRQNDKGRRQDACNWERLEEWKAEQEKKQALIHAQSLVEKKRKIDQVNGVSETSKNGSEEKDMKVTKVDKGSLWDSIMGDIKISNLSQMNDDANWESNQDEALEDPDEIANKEWTMGKNVGTDKKAKRSLFEGLIFKLQGFDYIESRILKRVVSDYSGEVTTDDLDSDNTNHYLLVSSKLNEVEASGRVITELAIERCLFLNKLVFDDYWSKPFIIPSTLTSSNMYAKLDICEAEESSKHKKVQVCITGFMGIELTHLERLLKSKLTEVVQLNELFNKSCELLIFNDSLAKSRLTENEKLKLGARWGIKCLGVSKLWKILSTEV</sequence>
<feature type="domain" description="BRCT" evidence="2">
    <location>
        <begin position="100"/>
        <end position="188"/>
    </location>
</feature>
<dbReference type="GO" id="GO:0006270">
    <property type="term" value="P:DNA replication initiation"/>
    <property type="evidence" value="ECO:0007669"/>
    <property type="project" value="TreeGrafter"/>
</dbReference>
<dbReference type="PANTHER" id="PTHR13561">
    <property type="entry name" value="DNA REPLICATION REGULATOR DPB11-RELATED"/>
    <property type="match status" value="1"/>
</dbReference>
<dbReference type="STRING" id="983967.A0A1E4SV90"/>
<evidence type="ECO:0000259" key="2">
    <source>
        <dbReference type="PROSITE" id="PS50172"/>
    </source>
</evidence>
<dbReference type="AlphaFoldDB" id="A0A1E4SV90"/>
<dbReference type="Gene3D" id="3.40.50.10190">
    <property type="entry name" value="BRCT domain"/>
    <property type="match status" value="4"/>
</dbReference>
<protein>
    <recommendedName>
        <fullName evidence="2">BRCT domain-containing protein</fullName>
    </recommendedName>
</protein>
<evidence type="ECO:0000313" key="4">
    <source>
        <dbReference type="Proteomes" id="UP000094801"/>
    </source>
</evidence>
<accession>A0A1E4SV90</accession>
<evidence type="ECO:0000313" key="3">
    <source>
        <dbReference type="EMBL" id="ODV83426.1"/>
    </source>
</evidence>
<dbReference type="InterPro" id="IPR036420">
    <property type="entry name" value="BRCT_dom_sf"/>
</dbReference>
<keyword evidence="1" id="KW-0677">Repeat</keyword>
<reference evidence="4" key="1">
    <citation type="submission" date="2016-04" db="EMBL/GenBank/DDBJ databases">
        <title>Comparative genomics of biotechnologically important yeasts.</title>
        <authorList>
            <consortium name="DOE Joint Genome Institute"/>
            <person name="Riley R."/>
            <person name="Haridas S."/>
            <person name="Wolfe K.H."/>
            <person name="Lopes M.R."/>
            <person name="Hittinger C.T."/>
            <person name="Goker M."/>
            <person name="Salamov A."/>
            <person name="Wisecaver J."/>
            <person name="Long T.M."/>
            <person name="Aerts A.L."/>
            <person name="Barry K."/>
            <person name="Choi C."/>
            <person name="Clum A."/>
            <person name="Coughlan A.Y."/>
            <person name="Deshpande S."/>
            <person name="Douglass A.P."/>
            <person name="Hanson S.J."/>
            <person name="Klenk H.-P."/>
            <person name="Labutti K."/>
            <person name="Lapidus A."/>
            <person name="Lindquist E."/>
            <person name="Lipzen A."/>
            <person name="Meier-Kolthoff J.P."/>
            <person name="Ohm R.A."/>
            <person name="Otillar R.P."/>
            <person name="Pangilinan J."/>
            <person name="Peng Y."/>
            <person name="Rokas A."/>
            <person name="Rosa C.A."/>
            <person name="Scheuner C."/>
            <person name="Sibirny A.A."/>
            <person name="Slot J.C."/>
            <person name="Stielow J.B."/>
            <person name="Sun H."/>
            <person name="Kurtzman C.P."/>
            <person name="Blackwell M."/>
            <person name="Grigoriev I.V."/>
            <person name="Jeffries T.W."/>
        </authorList>
    </citation>
    <scope>NUCLEOTIDE SEQUENCE [LARGE SCALE GENOMIC DNA]</scope>
    <source>
        <strain evidence="4">NRRL YB-2248</strain>
    </source>
</reference>
<dbReference type="EMBL" id="KV453864">
    <property type="protein sequence ID" value="ODV83426.1"/>
    <property type="molecule type" value="Genomic_DNA"/>
</dbReference>
<proteinExistence type="predicted"/>
<feature type="domain" description="BRCT" evidence="2">
    <location>
        <begin position="314"/>
        <end position="400"/>
    </location>
</feature>
<dbReference type="PANTHER" id="PTHR13561:SF20">
    <property type="entry name" value="DNA TOPOISOMERASE 2-BINDING PROTEIN 1"/>
    <property type="match status" value="1"/>
</dbReference>
<dbReference type="SMART" id="SM00292">
    <property type="entry name" value="BRCT"/>
    <property type="match status" value="2"/>
</dbReference>
<evidence type="ECO:0000256" key="1">
    <source>
        <dbReference type="ARBA" id="ARBA00022737"/>
    </source>
</evidence>
<dbReference type="GO" id="GO:0007095">
    <property type="term" value="P:mitotic G2 DNA damage checkpoint signaling"/>
    <property type="evidence" value="ECO:0007669"/>
    <property type="project" value="TreeGrafter"/>
</dbReference>